<dbReference type="GO" id="GO:0005643">
    <property type="term" value="C:nuclear pore"/>
    <property type="evidence" value="ECO:0007669"/>
    <property type="project" value="UniProtKB-SubCell"/>
</dbReference>
<feature type="region of interest" description="Disordered" evidence="8">
    <location>
        <begin position="147"/>
        <end position="326"/>
    </location>
</feature>
<dbReference type="Gene3D" id="6.10.140.1350">
    <property type="match status" value="1"/>
</dbReference>
<feature type="compositionally biased region" description="Polar residues" evidence="8">
    <location>
        <begin position="167"/>
        <end position="184"/>
    </location>
</feature>
<evidence type="ECO:0000256" key="1">
    <source>
        <dbReference type="ARBA" id="ARBA00004567"/>
    </source>
</evidence>
<evidence type="ECO:0000256" key="6">
    <source>
        <dbReference type="ARBA" id="ARBA00023132"/>
    </source>
</evidence>
<dbReference type="PANTHER" id="PTHR13437:SF2">
    <property type="entry name" value="NUCLEOPORIN P58_P45"/>
    <property type="match status" value="1"/>
</dbReference>
<feature type="compositionally biased region" description="Low complexity" evidence="8">
    <location>
        <begin position="185"/>
        <end position="203"/>
    </location>
</feature>
<protein>
    <submittedName>
        <fullName evidence="9">Nucleoporin NUP49/NSP49</fullName>
    </submittedName>
</protein>
<keyword evidence="2" id="KW-0813">Transport</keyword>
<dbReference type="Pfam" id="PF13634">
    <property type="entry name" value="Nucleoporin_FG"/>
    <property type="match status" value="1"/>
</dbReference>
<feature type="compositionally biased region" description="Polar residues" evidence="8">
    <location>
        <begin position="265"/>
        <end position="277"/>
    </location>
</feature>
<evidence type="ECO:0000256" key="7">
    <source>
        <dbReference type="ARBA" id="ARBA00023242"/>
    </source>
</evidence>
<dbReference type="GO" id="GO:0008139">
    <property type="term" value="F:nuclear localization sequence binding"/>
    <property type="evidence" value="ECO:0007669"/>
    <property type="project" value="InterPro"/>
</dbReference>
<organism evidence="9 10">
    <name type="scientific">Penicillium brasilianum</name>
    <dbReference type="NCBI Taxonomy" id="104259"/>
    <lineage>
        <taxon>Eukaryota</taxon>
        <taxon>Fungi</taxon>
        <taxon>Dikarya</taxon>
        <taxon>Ascomycota</taxon>
        <taxon>Pezizomycotina</taxon>
        <taxon>Eurotiomycetes</taxon>
        <taxon>Eurotiomycetidae</taxon>
        <taxon>Eurotiales</taxon>
        <taxon>Aspergillaceae</taxon>
        <taxon>Penicillium</taxon>
    </lineage>
</organism>
<name>A0A1S9RSR2_PENBI</name>
<keyword evidence="5" id="KW-0811">Translocation</keyword>
<comment type="caution">
    <text evidence="9">The sequence shown here is derived from an EMBL/GenBank/DDBJ whole genome shotgun (WGS) entry which is preliminary data.</text>
</comment>
<feature type="region of interest" description="Disordered" evidence="8">
    <location>
        <begin position="1"/>
        <end position="28"/>
    </location>
</feature>
<evidence type="ECO:0000256" key="2">
    <source>
        <dbReference type="ARBA" id="ARBA00022448"/>
    </source>
</evidence>
<evidence type="ECO:0000256" key="8">
    <source>
        <dbReference type="SAM" id="MobiDB-lite"/>
    </source>
</evidence>
<feature type="compositionally biased region" description="Low complexity" evidence="8">
    <location>
        <begin position="250"/>
        <end position="264"/>
    </location>
</feature>
<keyword evidence="6" id="KW-0906">Nuclear pore complex</keyword>
<feature type="compositionally biased region" description="Low complexity" evidence="8">
    <location>
        <begin position="147"/>
        <end position="162"/>
    </location>
</feature>
<accession>A0A1S9RSR2</accession>
<evidence type="ECO:0000313" key="9">
    <source>
        <dbReference type="EMBL" id="OOQ88564.1"/>
    </source>
</evidence>
<dbReference type="GO" id="GO:0015031">
    <property type="term" value="P:protein transport"/>
    <property type="evidence" value="ECO:0007669"/>
    <property type="project" value="UniProtKB-KW"/>
</dbReference>
<dbReference type="AlphaFoldDB" id="A0A1S9RSR2"/>
<dbReference type="PANTHER" id="PTHR13437">
    <property type="entry name" value="NUCLEOPORIN P58/P45 NUCLEOPORIN-LIKE PROTEIN 1"/>
    <property type="match status" value="1"/>
</dbReference>
<dbReference type="GO" id="GO:0017056">
    <property type="term" value="F:structural constituent of nuclear pore"/>
    <property type="evidence" value="ECO:0007669"/>
    <property type="project" value="InterPro"/>
</dbReference>
<evidence type="ECO:0000256" key="4">
    <source>
        <dbReference type="ARBA" id="ARBA00022927"/>
    </source>
</evidence>
<comment type="subcellular location">
    <subcellularLocation>
        <location evidence="1">Nucleus</location>
        <location evidence="1">Nuclear pore complex</location>
    </subcellularLocation>
</comment>
<evidence type="ECO:0000256" key="5">
    <source>
        <dbReference type="ARBA" id="ARBA00023010"/>
    </source>
</evidence>
<gene>
    <name evidence="9" type="ORF">PEBR_12675</name>
</gene>
<dbReference type="EMBL" id="LJBN01000118">
    <property type="protein sequence ID" value="OOQ88564.1"/>
    <property type="molecule type" value="Genomic_DNA"/>
</dbReference>
<keyword evidence="7" id="KW-0539">Nucleus</keyword>
<feature type="compositionally biased region" description="Polar residues" evidence="8">
    <location>
        <begin position="315"/>
        <end position="326"/>
    </location>
</feature>
<reference evidence="10" key="1">
    <citation type="submission" date="2015-09" db="EMBL/GenBank/DDBJ databases">
        <authorList>
            <person name="Fill T.P."/>
            <person name="Baretta J.F."/>
            <person name="de Almeida L.G."/>
            <person name="Rocha M."/>
            <person name="de Souza D.H."/>
            <person name="Malavazi I."/>
            <person name="Cerdeira L.T."/>
            <person name="Hong H."/>
            <person name="Samborskyy M."/>
            <person name="de Vasconcelos A.T."/>
            <person name="Leadlay P."/>
            <person name="Rodrigues-Filho E."/>
        </authorList>
    </citation>
    <scope>NUCLEOTIDE SEQUENCE [LARGE SCALE GENOMIC DNA]</scope>
    <source>
        <strain evidence="10">LaBioMMi 136</strain>
    </source>
</reference>
<dbReference type="InterPro" id="IPR025574">
    <property type="entry name" value="Nucleoporin_FG_rpt"/>
</dbReference>
<proteinExistence type="predicted"/>
<keyword evidence="4" id="KW-0653">Protein transport</keyword>
<evidence type="ECO:0000313" key="10">
    <source>
        <dbReference type="Proteomes" id="UP000190744"/>
    </source>
</evidence>
<feature type="compositionally biased region" description="Low complexity" evidence="8">
    <location>
        <begin position="291"/>
        <end position="304"/>
    </location>
</feature>
<feature type="region of interest" description="Disordered" evidence="8">
    <location>
        <begin position="471"/>
        <end position="492"/>
    </location>
</feature>
<dbReference type="Proteomes" id="UP000190744">
    <property type="component" value="Unassembled WGS sequence"/>
</dbReference>
<dbReference type="GO" id="GO:0051028">
    <property type="term" value="P:mRNA transport"/>
    <property type="evidence" value="ECO:0007669"/>
    <property type="project" value="UniProtKB-KW"/>
</dbReference>
<feature type="compositionally biased region" description="Low complexity" evidence="8">
    <location>
        <begin position="216"/>
        <end position="242"/>
    </location>
</feature>
<dbReference type="InterPro" id="IPR024882">
    <property type="entry name" value="NUP58/p45/49"/>
</dbReference>
<dbReference type="Pfam" id="PF21121">
    <property type="entry name" value="Nup49_C"/>
    <property type="match status" value="1"/>
</dbReference>
<feature type="region of interest" description="Disordered" evidence="8">
    <location>
        <begin position="76"/>
        <end position="108"/>
    </location>
</feature>
<sequence>MRKINNPAIVQKRKYEKGKGWADQPPSLNTSALHQLQASEQLSTVPQILSAPRVVAQPPQSSPAFQAIGNMFAPKTTAPAAEHKSPVSANRYPPGDAQEQRNKPCGYEQASLDTGSLALRRAQAGIYLAITEIKLIFDFLSFRSGSANTQNTSTAASGTTATPGLFGNTTSTAQSKPATSLFGNTQQSSTTGSSMFGNQQQQQSGAAPAPSMFGGQQQQQQTATTTTPSLFGGQQQQTGTTTATPSLFGSTTATATTQPAAPSSLFGNTATQTQAKPTFSLGGSTTGGGLFNTTQQPQQQQQQPAKPSLGVFSNPGATQSAQPSLLGQSTATGTVVQGVKVDVSNLLPTTKFESCSDELRREIEAIDNAILNQMKLCHEVADILPTIESQGASIPNDVDFVQGKLETIQHALENDANDIDQLRGLVTRDAAEAQVAFRAIDTLKLPLQYQTPGGGGWWSMQDQKVADRSSLRSTRKNTLALPDDVEGDPATAKSVNGVPVNLVDYFSQRSDEMSTVLDRYKGTMKEIEDHLHGVELSLNRQINDFVSKSRDGASAGTPKSVVNDLAAVLGDVEAGIIGVASRLGNVQEQVQEMTLGPLSADSRFGYWRGGGGGGYGKL</sequence>
<keyword evidence="3" id="KW-0509">mRNA transport</keyword>
<evidence type="ECO:0000256" key="3">
    <source>
        <dbReference type="ARBA" id="ARBA00022816"/>
    </source>
</evidence>